<proteinExistence type="inferred from homology"/>
<reference evidence="2 3" key="1">
    <citation type="journal article" date="2016" name="Nat. Commun.">
        <title>Thousands of microbial genomes shed light on interconnected biogeochemical processes in an aquifer system.</title>
        <authorList>
            <person name="Anantharaman K."/>
            <person name="Brown C.T."/>
            <person name="Hug L.A."/>
            <person name="Sharon I."/>
            <person name="Castelle C.J."/>
            <person name="Probst A.J."/>
            <person name="Thomas B.C."/>
            <person name="Singh A."/>
            <person name="Wilkins M.J."/>
            <person name="Karaoz U."/>
            <person name="Brodie E.L."/>
            <person name="Williams K.H."/>
            <person name="Hubbard S.S."/>
            <person name="Banfield J.F."/>
        </authorList>
    </citation>
    <scope>NUCLEOTIDE SEQUENCE [LARGE SCALE GENOMIC DNA]</scope>
</reference>
<evidence type="ECO:0000256" key="1">
    <source>
        <dbReference type="ARBA" id="ARBA00007613"/>
    </source>
</evidence>
<dbReference type="InterPro" id="IPR003423">
    <property type="entry name" value="OMP_efflux"/>
</dbReference>
<evidence type="ECO:0008006" key="4">
    <source>
        <dbReference type="Google" id="ProtNLM"/>
    </source>
</evidence>
<sequence length="402" mass="44992">MRGFVLSLLLVVIFSSLVQALTLEQAINLAQKQNPQIVAAQAKASQAQAVATQASWLNEPELMYEFMQIPASSLNPTNSTLRRYGLAQKIPFPYKLWLQGSAAAKQAQQAGYMSQQSSWNTRQAVIAAYFGLFLAEKEQEINQANLTILQGLSSVTQSKYAVLKAGYSDVLLAQIEAEKLANDQITLNQKVGLAKTELQRVLNQQTAGSLGTKPQTFEFNVSLEALNTESNFQLKSLAAADQARQDQLALAKWQYWPDLKTTVLERETPGVGLTGWDLNLSAEIPLWFWTQQAKVAEIGFSQDVAQQAYVDYSNELQKQVETTYIQLDQAVRTEKLYRQTIVTKAKQALAAAQTAYQVNKLDFLSLLNIEKTYFNAQLIRYRNLVSMQIYKAKLEAMLGREI</sequence>
<comment type="caution">
    <text evidence="2">The sequence shown here is derived from an EMBL/GenBank/DDBJ whole genome shotgun (WGS) entry which is preliminary data.</text>
</comment>
<gene>
    <name evidence="2" type="ORF">A2462_06730</name>
</gene>
<dbReference type="InterPro" id="IPR010131">
    <property type="entry name" value="MdtP/NodT-like"/>
</dbReference>
<dbReference type="AlphaFoldDB" id="A0A1F4TL36"/>
<dbReference type="Pfam" id="PF02321">
    <property type="entry name" value="OEP"/>
    <property type="match status" value="1"/>
</dbReference>
<name>A0A1F4TL36_UNCSA</name>
<dbReference type="Gene3D" id="1.20.1600.10">
    <property type="entry name" value="Outer membrane efflux proteins (OEP)"/>
    <property type="match status" value="1"/>
</dbReference>
<evidence type="ECO:0000313" key="3">
    <source>
        <dbReference type="Proteomes" id="UP000177309"/>
    </source>
</evidence>
<dbReference type="SUPFAM" id="SSF56954">
    <property type="entry name" value="Outer membrane efflux proteins (OEP)"/>
    <property type="match status" value="1"/>
</dbReference>
<dbReference type="EMBL" id="MEUI01000035">
    <property type="protein sequence ID" value="OGC33431.1"/>
    <property type="molecule type" value="Genomic_DNA"/>
</dbReference>
<evidence type="ECO:0000313" key="2">
    <source>
        <dbReference type="EMBL" id="OGC33431.1"/>
    </source>
</evidence>
<dbReference type="PANTHER" id="PTHR30203">
    <property type="entry name" value="OUTER MEMBRANE CATION EFFLUX PROTEIN"/>
    <property type="match status" value="1"/>
</dbReference>
<protein>
    <recommendedName>
        <fullName evidence="4">Transporter</fullName>
    </recommendedName>
</protein>
<organism evidence="2 3">
    <name type="scientific">candidate division WOR-1 bacterium RIFOXYC2_FULL_41_25</name>
    <dbReference type="NCBI Taxonomy" id="1802586"/>
    <lineage>
        <taxon>Bacteria</taxon>
        <taxon>Bacillati</taxon>
        <taxon>Saganbacteria</taxon>
    </lineage>
</organism>
<accession>A0A1F4TL36</accession>
<dbReference type="Proteomes" id="UP000177309">
    <property type="component" value="Unassembled WGS sequence"/>
</dbReference>
<comment type="similarity">
    <text evidence="1">Belongs to the outer membrane factor (OMF) (TC 1.B.17) family.</text>
</comment>
<dbReference type="PANTHER" id="PTHR30203:SF24">
    <property type="entry name" value="BLR4935 PROTEIN"/>
    <property type="match status" value="1"/>
</dbReference>
<dbReference type="GO" id="GO:0015562">
    <property type="term" value="F:efflux transmembrane transporter activity"/>
    <property type="evidence" value="ECO:0007669"/>
    <property type="project" value="InterPro"/>
</dbReference>